<accession>A0A1C3VYH2</accession>
<evidence type="ECO:0000256" key="1">
    <source>
        <dbReference type="ARBA" id="ARBA00022553"/>
    </source>
</evidence>
<feature type="domain" description="OmpR/PhoB-type" evidence="9">
    <location>
        <begin position="127"/>
        <end position="228"/>
    </location>
</feature>
<evidence type="ECO:0000256" key="6">
    <source>
        <dbReference type="PROSITE-ProRule" id="PRU00169"/>
    </source>
</evidence>
<keyword evidence="3" id="KW-0805">Transcription regulation</keyword>
<dbReference type="GO" id="GO:0005829">
    <property type="term" value="C:cytosol"/>
    <property type="evidence" value="ECO:0007669"/>
    <property type="project" value="TreeGrafter"/>
</dbReference>
<evidence type="ECO:0000259" key="8">
    <source>
        <dbReference type="PROSITE" id="PS50110"/>
    </source>
</evidence>
<dbReference type="Gene3D" id="1.10.10.10">
    <property type="entry name" value="Winged helix-like DNA-binding domain superfamily/Winged helix DNA-binding domain"/>
    <property type="match status" value="1"/>
</dbReference>
<keyword evidence="1 6" id="KW-0597">Phosphoprotein</keyword>
<dbReference type="InterPro" id="IPR039420">
    <property type="entry name" value="WalR-like"/>
</dbReference>
<dbReference type="EMBL" id="FMAG01000004">
    <property type="protein sequence ID" value="SCB32736.1"/>
    <property type="molecule type" value="Genomic_DNA"/>
</dbReference>
<dbReference type="GO" id="GO:0032993">
    <property type="term" value="C:protein-DNA complex"/>
    <property type="evidence" value="ECO:0007669"/>
    <property type="project" value="TreeGrafter"/>
</dbReference>
<dbReference type="Pfam" id="PF00486">
    <property type="entry name" value="Trans_reg_C"/>
    <property type="match status" value="1"/>
</dbReference>
<evidence type="ECO:0000256" key="3">
    <source>
        <dbReference type="ARBA" id="ARBA00023015"/>
    </source>
</evidence>
<gene>
    <name evidence="10" type="ORF">GA0061103_4508</name>
</gene>
<dbReference type="Gene3D" id="3.40.50.2300">
    <property type="match status" value="1"/>
</dbReference>
<dbReference type="Gene3D" id="6.10.250.690">
    <property type="match status" value="1"/>
</dbReference>
<dbReference type="PANTHER" id="PTHR48111:SF59">
    <property type="entry name" value="TRANSCRIPTIONAL REGULATORY PROTEIN BAER"/>
    <property type="match status" value="1"/>
</dbReference>
<evidence type="ECO:0000259" key="9">
    <source>
        <dbReference type="PROSITE" id="PS51755"/>
    </source>
</evidence>
<name>A0A1C3VYH2_9HYPH</name>
<organism evidence="10 11">
    <name type="scientific">Rhizobium multihospitium</name>
    <dbReference type="NCBI Taxonomy" id="410764"/>
    <lineage>
        <taxon>Bacteria</taxon>
        <taxon>Pseudomonadati</taxon>
        <taxon>Pseudomonadota</taxon>
        <taxon>Alphaproteobacteria</taxon>
        <taxon>Hyphomicrobiales</taxon>
        <taxon>Rhizobiaceae</taxon>
        <taxon>Rhizobium/Agrobacterium group</taxon>
        <taxon>Rhizobium</taxon>
    </lineage>
</organism>
<dbReference type="OrthoDB" id="9801602at2"/>
<feature type="modified residue" description="4-aspartylphosphate" evidence="6">
    <location>
        <position position="54"/>
    </location>
</feature>
<keyword evidence="2" id="KW-0902">Two-component regulatory system</keyword>
<evidence type="ECO:0000256" key="2">
    <source>
        <dbReference type="ARBA" id="ARBA00023012"/>
    </source>
</evidence>
<dbReference type="SUPFAM" id="SSF46894">
    <property type="entry name" value="C-terminal effector domain of the bipartite response regulators"/>
    <property type="match status" value="1"/>
</dbReference>
<sequence length="230" mass="25455">MENALILIVEDEPEISDILERYFEREGFRVLTAADGEIALSHHQRLRPDLVVLDIKLPKLDGHTVLATIRQRGDTPVIMVTALADDLDKLHGLRSGADDYVVKPFNPVEVVARARAILRRATGSATNKVLRVGRLAIDPVAHMAVVEDGENRLLLNLTRTEFRILEYMAGFPNRAFERGEIVDACLPEGDALDRTVDSHMSKLRRKLDAAGVGDLLNGVRGVGYRLGDFG</sequence>
<dbReference type="SUPFAM" id="SSF52172">
    <property type="entry name" value="CheY-like"/>
    <property type="match status" value="1"/>
</dbReference>
<dbReference type="GO" id="GO:0000976">
    <property type="term" value="F:transcription cis-regulatory region binding"/>
    <property type="evidence" value="ECO:0007669"/>
    <property type="project" value="TreeGrafter"/>
</dbReference>
<dbReference type="SMART" id="SM00448">
    <property type="entry name" value="REC"/>
    <property type="match status" value="1"/>
</dbReference>
<reference evidence="11" key="1">
    <citation type="submission" date="2016-08" db="EMBL/GenBank/DDBJ databases">
        <authorList>
            <person name="Varghese N."/>
            <person name="Submissions Spin"/>
        </authorList>
    </citation>
    <scope>NUCLEOTIDE SEQUENCE [LARGE SCALE GENOMIC DNA]</scope>
    <source>
        <strain evidence="11">HAMBI 2975</strain>
    </source>
</reference>
<keyword evidence="4 7" id="KW-0238">DNA-binding</keyword>
<dbReference type="SMART" id="SM00862">
    <property type="entry name" value="Trans_reg_C"/>
    <property type="match status" value="1"/>
</dbReference>
<keyword evidence="5" id="KW-0804">Transcription</keyword>
<dbReference type="PANTHER" id="PTHR48111">
    <property type="entry name" value="REGULATOR OF RPOS"/>
    <property type="match status" value="1"/>
</dbReference>
<evidence type="ECO:0000313" key="11">
    <source>
        <dbReference type="Proteomes" id="UP000199101"/>
    </source>
</evidence>
<proteinExistence type="predicted"/>
<dbReference type="FunFam" id="3.40.50.2300:FF:000001">
    <property type="entry name" value="DNA-binding response regulator PhoB"/>
    <property type="match status" value="1"/>
</dbReference>
<dbReference type="AlphaFoldDB" id="A0A1C3VYH2"/>
<dbReference type="STRING" id="410764.GA0061103_4508"/>
<dbReference type="PROSITE" id="PS51755">
    <property type="entry name" value="OMPR_PHOB"/>
    <property type="match status" value="1"/>
</dbReference>
<dbReference type="RefSeq" id="WP_092713186.1">
    <property type="nucleotide sequence ID" value="NZ_FMAG01000004.1"/>
</dbReference>
<dbReference type="CDD" id="cd17574">
    <property type="entry name" value="REC_OmpR"/>
    <property type="match status" value="1"/>
</dbReference>
<feature type="DNA-binding region" description="OmpR/PhoB-type" evidence="7">
    <location>
        <begin position="127"/>
        <end position="228"/>
    </location>
</feature>
<dbReference type="InterPro" id="IPR011006">
    <property type="entry name" value="CheY-like_superfamily"/>
</dbReference>
<dbReference type="Pfam" id="PF00072">
    <property type="entry name" value="Response_reg"/>
    <property type="match status" value="1"/>
</dbReference>
<dbReference type="InterPro" id="IPR016032">
    <property type="entry name" value="Sig_transdc_resp-reg_C-effctor"/>
</dbReference>
<dbReference type="GO" id="GO:0000156">
    <property type="term" value="F:phosphorelay response regulator activity"/>
    <property type="evidence" value="ECO:0007669"/>
    <property type="project" value="TreeGrafter"/>
</dbReference>
<evidence type="ECO:0000256" key="5">
    <source>
        <dbReference type="ARBA" id="ARBA00023163"/>
    </source>
</evidence>
<keyword evidence="11" id="KW-1185">Reference proteome</keyword>
<evidence type="ECO:0000313" key="10">
    <source>
        <dbReference type="EMBL" id="SCB32736.1"/>
    </source>
</evidence>
<dbReference type="Proteomes" id="UP000199101">
    <property type="component" value="Unassembled WGS sequence"/>
</dbReference>
<evidence type="ECO:0000256" key="4">
    <source>
        <dbReference type="ARBA" id="ARBA00023125"/>
    </source>
</evidence>
<feature type="domain" description="Response regulatory" evidence="8">
    <location>
        <begin position="5"/>
        <end position="118"/>
    </location>
</feature>
<dbReference type="InterPro" id="IPR001789">
    <property type="entry name" value="Sig_transdc_resp-reg_receiver"/>
</dbReference>
<evidence type="ECO:0000256" key="7">
    <source>
        <dbReference type="PROSITE-ProRule" id="PRU01091"/>
    </source>
</evidence>
<protein>
    <submittedName>
        <fullName evidence="10">Two-component system, OmpR family, response regulator AdeR</fullName>
    </submittedName>
</protein>
<dbReference type="InterPro" id="IPR001867">
    <property type="entry name" value="OmpR/PhoB-type_DNA-bd"/>
</dbReference>
<dbReference type="CDD" id="cd00383">
    <property type="entry name" value="trans_reg_C"/>
    <property type="match status" value="1"/>
</dbReference>
<dbReference type="PROSITE" id="PS50110">
    <property type="entry name" value="RESPONSE_REGULATORY"/>
    <property type="match status" value="1"/>
</dbReference>
<dbReference type="GO" id="GO:0006355">
    <property type="term" value="P:regulation of DNA-templated transcription"/>
    <property type="evidence" value="ECO:0007669"/>
    <property type="project" value="InterPro"/>
</dbReference>
<dbReference type="InterPro" id="IPR036388">
    <property type="entry name" value="WH-like_DNA-bd_sf"/>
</dbReference>